<sequence length="76" mass="8635">MEGLDPSLLLVSDNPNLRLKRGGSMPALTVLVAYFPTSDYEDDEIEAFYMEQERFCKEDHTFYKVVVGDFNAKIGP</sequence>
<dbReference type="WBParaSite" id="HPBE_0002107501-mRNA-1">
    <property type="protein sequence ID" value="HPBE_0002107501-mRNA-1"/>
    <property type="gene ID" value="HPBE_0002107501"/>
</dbReference>
<evidence type="ECO:0000313" key="1">
    <source>
        <dbReference type="EMBL" id="VDP23208.1"/>
    </source>
</evidence>
<keyword evidence="2" id="KW-1185">Reference proteome</keyword>
<dbReference type="Proteomes" id="UP000050761">
    <property type="component" value="Unassembled WGS sequence"/>
</dbReference>
<evidence type="ECO:0000313" key="2">
    <source>
        <dbReference type="Proteomes" id="UP000050761"/>
    </source>
</evidence>
<proteinExistence type="predicted"/>
<dbReference type="EMBL" id="UZAH01032676">
    <property type="protein sequence ID" value="VDP23208.1"/>
    <property type="molecule type" value="Genomic_DNA"/>
</dbReference>
<protein>
    <submittedName>
        <fullName evidence="3">Endo/exonuclease/phosphatase domain-containing protein</fullName>
    </submittedName>
</protein>
<reference evidence="3" key="2">
    <citation type="submission" date="2019-09" db="UniProtKB">
        <authorList>
            <consortium name="WormBaseParasite"/>
        </authorList>
    </citation>
    <scope>IDENTIFICATION</scope>
</reference>
<reference evidence="1 2" key="1">
    <citation type="submission" date="2018-11" db="EMBL/GenBank/DDBJ databases">
        <authorList>
            <consortium name="Pathogen Informatics"/>
        </authorList>
    </citation>
    <scope>NUCLEOTIDE SEQUENCE [LARGE SCALE GENOMIC DNA]</scope>
</reference>
<dbReference type="AlphaFoldDB" id="A0A183GFB4"/>
<gene>
    <name evidence="1" type="ORF">HPBE_LOCUS21074</name>
</gene>
<accession>A0A3P8CPL3</accession>
<organism evidence="2 3">
    <name type="scientific">Heligmosomoides polygyrus</name>
    <name type="common">Parasitic roundworm</name>
    <dbReference type="NCBI Taxonomy" id="6339"/>
    <lineage>
        <taxon>Eukaryota</taxon>
        <taxon>Metazoa</taxon>
        <taxon>Ecdysozoa</taxon>
        <taxon>Nematoda</taxon>
        <taxon>Chromadorea</taxon>
        <taxon>Rhabditida</taxon>
        <taxon>Rhabditina</taxon>
        <taxon>Rhabditomorpha</taxon>
        <taxon>Strongyloidea</taxon>
        <taxon>Heligmosomidae</taxon>
        <taxon>Heligmosomoides</taxon>
    </lineage>
</organism>
<evidence type="ECO:0000313" key="3">
    <source>
        <dbReference type="WBParaSite" id="HPBE_0002107501-mRNA-1"/>
    </source>
</evidence>
<accession>A0A183GFB4</accession>
<name>A0A183GFB4_HELPZ</name>
<dbReference type="OrthoDB" id="5817221at2759"/>